<dbReference type="AlphaFoldDB" id="A0AA48KSL4"/>
<name>A0AA48KSL4_9ALTE</name>
<dbReference type="EMBL" id="AP027272">
    <property type="protein sequence ID" value="BDX06604.1"/>
    <property type="molecule type" value="Genomic_DNA"/>
</dbReference>
<evidence type="ECO:0000313" key="3">
    <source>
        <dbReference type="Proteomes" id="UP001333710"/>
    </source>
</evidence>
<reference evidence="2" key="1">
    <citation type="submission" date="2023-01" db="EMBL/GenBank/DDBJ databases">
        <title>Complete genome sequence of Planctobacterium marinum strain Dej080120_11.</title>
        <authorList>
            <person name="Ueki S."/>
            <person name="Maruyama F."/>
        </authorList>
    </citation>
    <scope>NUCLEOTIDE SEQUENCE</scope>
    <source>
        <strain evidence="2">Dej080120_11</strain>
    </source>
</reference>
<accession>A0AA48KSL4</accession>
<sequence>MNYRKIVKTNLLLLLFASTQADAIICLANNTQPSPKELYLANNCHYFSGSKELRMDRSGALFNYNNRGDYLDQLSGSSYIYCPILDDKNFDGYLSAEIQVSDLNQQQDVICQLGKSSYTEKGFAAYWGETASSNRVGAQTLKTKSLAATRSKSMPNSFITCSLPPQNDADQKASSLMAYTVSKMDNVAMAIRGN</sequence>
<dbReference type="RefSeq" id="WP_338292616.1">
    <property type="nucleotide sequence ID" value="NZ_AP027272.1"/>
</dbReference>
<keyword evidence="3" id="KW-1185">Reference proteome</keyword>
<dbReference type="KEGG" id="pmaw:MACH26_21250"/>
<feature type="signal peptide" evidence="1">
    <location>
        <begin position="1"/>
        <end position="23"/>
    </location>
</feature>
<proteinExistence type="predicted"/>
<keyword evidence="1" id="KW-0732">Signal</keyword>
<organism evidence="2 3">
    <name type="scientific">Planctobacterium marinum</name>
    <dbReference type="NCBI Taxonomy" id="1631968"/>
    <lineage>
        <taxon>Bacteria</taxon>
        <taxon>Pseudomonadati</taxon>
        <taxon>Pseudomonadota</taxon>
        <taxon>Gammaproteobacteria</taxon>
        <taxon>Alteromonadales</taxon>
        <taxon>Alteromonadaceae</taxon>
        <taxon>Planctobacterium</taxon>
    </lineage>
</organism>
<evidence type="ECO:0000313" key="2">
    <source>
        <dbReference type="EMBL" id="BDX06604.1"/>
    </source>
</evidence>
<feature type="chain" id="PRO_5041331707" evidence="1">
    <location>
        <begin position="24"/>
        <end position="194"/>
    </location>
</feature>
<dbReference type="Proteomes" id="UP001333710">
    <property type="component" value="Chromosome"/>
</dbReference>
<protein>
    <submittedName>
        <fullName evidence="2">Uncharacterized protein</fullName>
    </submittedName>
</protein>
<gene>
    <name evidence="2" type="ORF">MACH26_21250</name>
</gene>
<evidence type="ECO:0000256" key="1">
    <source>
        <dbReference type="SAM" id="SignalP"/>
    </source>
</evidence>